<feature type="region of interest" description="Disordered" evidence="7">
    <location>
        <begin position="119"/>
        <end position="138"/>
    </location>
</feature>
<evidence type="ECO:0000313" key="9">
    <source>
        <dbReference type="EMBL" id="CDH56015.1"/>
    </source>
</evidence>
<dbReference type="GO" id="GO:0098852">
    <property type="term" value="C:lytic vacuole membrane"/>
    <property type="evidence" value="ECO:0007669"/>
    <property type="project" value="UniProtKB-ARBA"/>
</dbReference>
<evidence type="ECO:0000256" key="5">
    <source>
        <dbReference type="ARBA" id="ARBA00038039"/>
    </source>
</evidence>
<keyword evidence="4 8" id="KW-0472">Membrane</keyword>
<dbReference type="Gene3D" id="1.20.1280.290">
    <property type="match status" value="2"/>
</dbReference>
<feature type="transmembrane region" description="Helical" evidence="8">
    <location>
        <begin position="28"/>
        <end position="44"/>
    </location>
</feature>
<feature type="transmembrane region" description="Helical" evidence="8">
    <location>
        <begin position="191"/>
        <end position="213"/>
    </location>
</feature>
<dbReference type="PANTHER" id="PTHR16201">
    <property type="entry name" value="SEVEN TRANSMEMBRANE PROTEIN 1-RELATED"/>
    <property type="match status" value="1"/>
</dbReference>
<feature type="transmembrane region" description="Helical" evidence="8">
    <location>
        <begin position="225"/>
        <end position="246"/>
    </location>
</feature>
<feature type="transmembrane region" description="Helical" evidence="8">
    <location>
        <begin position="92"/>
        <end position="110"/>
    </location>
</feature>
<reference evidence="9" key="1">
    <citation type="submission" date="2013-08" db="EMBL/GenBank/DDBJ databases">
        <title>Gene expansion shapes genome architecture in the human pathogen Lichtheimia corymbifera: an evolutionary genomics analysis in the ancient terrestrial Mucorales (Mucoromycotina).</title>
        <authorList>
            <person name="Schwartze V.U."/>
            <person name="Winter S."/>
            <person name="Shelest E."/>
            <person name="Marcet-Houben M."/>
            <person name="Horn F."/>
            <person name="Wehner S."/>
            <person name="Hoffmann K."/>
            <person name="Riege K."/>
            <person name="Sammeth M."/>
            <person name="Nowrousian M."/>
            <person name="Valiante V."/>
            <person name="Linde J."/>
            <person name="Jacobsen I.D."/>
            <person name="Marz M."/>
            <person name="Brakhage A.A."/>
            <person name="Gabaldon T."/>
            <person name="Bocker S."/>
            <person name="Voigt K."/>
        </authorList>
    </citation>
    <scope>NUCLEOTIDE SEQUENCE [LARGE SCALE GENOMIC DNA]</scope>
    <source>
        <strain evidence="9">FSU 9682</strain>
    </source>
</reference>
<dbReference type="InterPro" id="IPR051415">
    <property type="entry name" value="LAAT-1"/>
</dbReference>
<keyword evidence="3 8" id="KW-1133">Transmembrane helix</keyword>
<dbReference type="GO" id="GO:0034486">
    <property type="term" value="P:vacuolar transmembrane transport"/>
    <property type="evidence" value="ECO:0007669"/>
    <property type="project" value="UniProtKB-ARBA"/>
</dbReference>
<keyword evidence="2 8" id="KW-0812">Transmembrane</keyword>
<proteinExistence type="inferred from homology"/>
<comment type="similarity">
    <text evidence="5">Belongs to the laat-1 family.</text>
</comment>
<protein>
    <submittedName>
        <fullName evidence="9">Lysosomal amino acid transporter 1 homolog</fullName>
    </submittedName>
</protein>
<dbReference type="InterPro" id="IPR006603">
    <property type="entry name" value="PQ-loop_rpt"/>
</dbReference>
<evidence type="ECO:0000256" key="1">
    <source>
        <dbReference type="ARBA" id="ARBA00004141"/>
    </source>
</evidence>
<dbReference type="FunFam" id="1.20.1280.290:FF:000009">
    <property type="entry name" value="PQ loop repeat family protein"/>
    <property type="match status" value="1"/>
</dbReference>
<feature type="transmembrane region" description="Helical" evidence="8">
    <location>
        <begin position="267"/>
        <end position="285"/>
    </location>
</feature>
<dbReference type="Pfam" id="PF04193">
    <property type="entry name" value="PQ-loop"/>
    <property type="match status" value="2"/>
</dbReference>
<dbReference type="SMART" id="SM00679">
    <property type="entry name" value="CTNS"/>
    <property type="match status" value="2"/>
</dbReference>
<dbReference type="GO" id="GO:0015174">
    <property type="term" value="F:basic amino acid transmembrane transporter activity"/>
    <property type="evidence" value="ECO:0007669"/>
    <property type="project" value="UniProtKB-ARBA"/>
</dbReference>
<gene>
    <name evidence="9" type="ORF">LCOR_07104.1</name>
</gene>
<dbReference type="VEuPathDB" id="FungiDB:LCOR_07104.1"/>
<organism evidence="9 10">
    <name type="scientific">Lichtheimia corymbifera JMRC:FSU:9682</name>
    <dbReference type="NCBI Taxonomy" id="1263082"/>
    <lineage>
        <taxon>Eukaryota</taxon>
        <taxon>Fungi</taxon>
        <taxon>Fungi incertae sedis</taxon>
        <taxon>Mucoromycota</taxon>
        <taxon>Mucoromycotina</taxon>
        <taxon>Mucoromycetes</taxon>
        <taxon>Mucorales</taxon>
        <taxon>Lichtheimiaceae</taxon>
        <taxon>Lichtheimia</taxon>
    </lineage>
</organism>
<comment type="catalytic activity">
    <reaction evidence="6">
        <text>L-histidine(out) + L-arginine(in) = L-histidine(in) + L-arginine(out)</text>
        <dbReference type="Rhea" id="RHEA:71063"/>
        <dbReference type="ChEBI" id="CHEBI:32682"/>
        <dbReference type="ChEBI" id="CHEBI:57595"/>
    </reaction>
</comment>
<evidence type="ECO:0000256" key="8">
    <source>
        <dbReference type="SAM" id="Phobius"/>
    </source>
</evidence>
<evidence type="ECO:0000256" key="7">
    <source>
        <dbReference type="SAM" id="MobiDB-lite"/>
    </source>
</evidence>
<keyword evidence="10" id="KW-1185">Reference proteome</keyword>
<evidence type="ECO:0000256" key="6">
    <source>
        <dbReference type="ARBA" id="ARBA00050768"/>
    </source>
</evidence>
<comment type="caution">
    <text evidence="9">The sequence shown here is derived from an EMBL/GenBank/DDBJ whole genome shotgun (WGS) entry which is preliminary data.</text>
</comment>
<dbReference type="AlphaFoldDB" id="A0A068S239"/>
<name>A0A068S239_9FUNG</name>
<evidence type="ECO:0000313" key="10">
    <source>
        <dbReference type="Proteomes" id="UP000027586"/>
    </source>
</evidence>
<comment type="subcellular location">
    <subcellularLocation>
        <location evidence="1">Membrane</location>
        <topology evidence="1">Multi-pass membrane protein</topology>
    </subcellularLocation>
</comment>
<dbReference type="OrthoDB" id="8048523at2759"/>
<feature type="transmembrane region" description="Helical" evidence="8">
    <location>
        <begin position="65"/>
        <end position="86"/>
    </location>
</feature>
<feature type="transmembrane region" description="Helical" evidence="8">
    <location>
        <begin position="297"/>
        <end position="322"/>
    </location>
</feature>
<sequence>MTQCIPSENYIHWIHFIFGDCVYSTQEAVSVLLGYASIFCWLNAQIPQVIENYKVGSAESLSINFLSIWLAGDAANLIGCILTGQLPFQRYLGIYFVSIDVCLLCQWIYYNSRDKRRRNKHRLSTNKQSPHTDPLSKVFQHPSVRTPLLIEGQQPAPLKTLDDELAPYSASSSPSKWYTLNNTDDKTKKTVLMVLFLFGTRLPAASLVSSAAASSSQQEDWYTLVADNSLIIGRFFAWICTALYLLSRIPQIVKNYRRRSIDGLSPALFAFAASGNLTYTSSILLNPNNTRESLLEAVPYLIGSAGTLTFDFTIFCQFLYYWRQKRKQQEHHQQQDYHVAA</sequence>
<dbReference type="EMBL" id="CBTN010000034">
    <property type="protein sequence ID" value="CDH56015.1"/>
    <property type="molecule type" value="Genomic_DNA"/>
</dbReference>
<evidence type="ECO:0000256" key="4">
    <source>
        <dbReference type="ARBA" id="ARBA00023136"/>
    </source>
</evidence>
<evidence type="ECO:0000256" key="3">
    <source>
        <dbReference type="ARBA" id="ARBA00022989"/>
    </source>
</evidence>
<evidence type="ECO:0000256" key="2">
    <source>
        <dbReference type="ARBA" id="ARBA00022692"/>
    </source>
</evidence>
<accession>A0A068S239</accession>
<dbReference type="Proteomes" id="UP000027586">
    <property type="component" value="Unassembled WGS sequence"/>
</dbReference>